<dbReference type="RefSeq" id="WP_345609678.1">
    <property type="nucleotide sequence ID" value="NZ_BAABJO010000028.1"/>
</dbReference>
<gene>
    <name evidence="1" type="ORF">GCM10023320_60710</name>
</gene>
<sequence>MADPNGLVVVLREGRAAAAGPGPFGRQHAAVDRGVSQEVIARVVSNATPIAGEQRRLHYIEDIRLDGRTAEIWVVVDRAPSRQAPDTRPFGVITAFCRGGGGGEPERCPSWVSAG</sequence>
<dbReference type="Proteomes" id="UP001500804">
    <property type="component" value="Unassembled WGS sequence"/>
</dbReference>
<comment type="caution">
    <text evidence="1">The sequence shown here is derived from an EMBL/GenBank/DDBJ whole genome shotgun (WGS) entry which is preliminary data.</text>
</comment>
<protein>
    <submittedName>
        <fullName evidence="1">Uncharacterized protein</fullName>
    </submittedName>
</protein>
<proteinExistence type="predicted"/>
<keyword evidence="2" id="KW-1185">Reference proteome</keyword>
<reference evidence="2" key="1">
    <citation type="journal article" date="2019" name="Int. J. Syst. Evol. Microbiol.">
        <title>The Global Catalogue of Microorganisms (GCM) 10K type strain sequencing project: providing services to taxonomists for standard genome sequencing and annotation.</title>
        <authorList>
            <consortium name="The Broad Institute Genomics Platform"/>
            <consortium name="The Broad Institute Genome Sequencing Center for Infectious Disease"/>
            <person name="Wu L."/>
            <person name="Ma J."/>
        </authorList>
    </citation>
    <scope>NUCLEOTIDE SEQUENCE [LARGE SCALE GENOMIC DNA]</scope>
    <source>
        <strain evidence="2">JCM 18302</strain>
    </source>
</reference>
<dbReference type="EMBL" id="BAABJO010000028">
    <property type="protein sequence ID" value="GAA5133877.1"/>
    <property type="molecule type" value="Genomic_DNA"/>
</dbReference>
<organism evidence="1 2">
    <name type="scientific">Pseudonocardia adelaidensis</name>
    <dbReference type="NCBI Taxonomy" id="648754"/>
    <lineage>
        <taxon>Bacteria</taxon>
        <taxon>Bacillati</taxon>
        <taxon>Actinomycetota</taxon>
        <taxon>Actinomycetes</taxon>
        <taxon>Pseudonocardiales</taxon>
        <taxon>Pseudonocardiaceae</taxon>
        <taxon>Pseudonocardia</taxon>
    </lineage>
</organism>
<evidence type="ECO:0000313" key="2">
    <source>
        <dbReference type="Proteomes" id="UP001500804"/>
    </source>
</evidence>
<evidence type="ECO:0000313" key="1">
    <source>
        <dbReference type="EMBL" id="GAA5133877.1"/>
    </source>
</evidence>
<accession>A0ABP9NUR4</accession>
<name>A0ABP9NUR4_9PSEU</name>